<feature type="region of interest" description="Disordered" evidence="1">
    <location>
        <begin position="461"/>
        <end position="504"/>
    </location>
</feature>
<keyword evidence="4" id="KW-1185">Reference proteome</keyword>
<accession>A0A8H5C9E1</accession>
<feature type="compositionally biased region" description="Basic and acidic residues" evidence="1">
    <location>
        <begin position="461"/>
        <end position="493"/>
    </location>
</feature>
<feature type="compositionally biased region" description="Polar residues" evidence="1">
    <location>
        <begin position="23"/>
        <end position="37"/>
    </location>
</feature>
<name>A0A8H5C9E1_9AGAR</name>
<keyword evidence="2" id="KW-0812">Transmembrane</keyword>
<evidence type="ECO:0000256" key="1">
    <source>
        <dbReference type="SAM" id="MobiDB-lite"/>
    </source>
</evidence>
<dbReference type="EMBL" id="JAACJM010000215">
    <property type="protein sequence ID" value="KAF5337551.1"/>
    <property type="molecule type" value="Genomic_DNA"/>
</dbReference>
<dbReference type="OrthoDB" id="3243926at2759"/>
<organism evidence="3 4">
    <name type="scientific">Tetrapyrgos nigripes</name>
    <dbReference type="NCBI Taxonomy" id="182062"/>
    <lineage>
        <taxon>Eukaryota</taxon>
        <taxon>Fungi</taxon>
        <taxon>Dikarya</taxon>
        <taxon>Basidiomycota</taxon>
        <taxon>Agaricomycotina</taxon>
        <taxon>Agaricomycetes</taxon>
        <taxon>Agaricomycetidae</taxon>
        <taxon>Agaricales</taxon>
        <taxon>Marasmiineae</taxon>
        <taxon>Marasmiaceae</taxon>
        <taxon>Tetrapyrgos</taxon>
    </lineage>
</organism>
<sequence length="504" mass="56699">MSDRSMITPSSFFSPSHLPEGPSTASVSTRMPGQTRSMGMESIDEDNPMLTDTVKANQVPTRPSFFKEPSVDLRDTLSKQRKASLVPFTRSPFTDASSSDPIFEPEELLVSPAEIPWSDLLLEIAMTTAFASLTDGTPTFMEATNVWSYLSFFALVWWVWASQVAYNVRFRQSDWLHRAFIPFQVFVFCALAAFTSDFDITNGISDKSKADQQVERFEQARPFTSVTKPSQDVQKFRENRLPTLNMRGIAMTMAWSRFLLLVQYFVVIVVLDHFDSESFPIQDLLIAKLDAFYDLDPNNLTWVNNATFSDIMEEVLISNAMPTLWFYAAGGSVLVALGLMGLIRQWPRFGDWCERGQTISRLLMGSAIILVTAIDANSSASVFNIDDLHYEGSRIWHLATHSWVLPIYTFALLTEQVIELLLLYLAGRKLSDFGASTFFRASTASGYARTGTSELDHFVYEEGERRERGGGESELGKCQEERGDTSKEKKSERSIAGQVIETRG</sequence>
<feature type="region of interest" description="Disordered" evidence="1">
    <location>
        <begin position="1"/>
        <end position="47"/>
    </location>
</feature>
<keyword evidence="2" id="KW-1133">Transmembrane helix</keyword>
<feature type="compositionally biased region" description="Polar residues" evidence="1">
    <location>
        <begin position="1"/>
        <end position="14"/>
    </location>
</feature>
<dbReference type="AlphaFoldDB" id="A0A8H5C9E1"/>
<gene>
    <name evidence="3" type="ORF">D9758_016666</name>
</gene>
<comment type="caution">
    <text evidence="3">The sequence shown here is derived from an EMBL/GenBank/DDBJ whole genome shotgun (WGS) entry which is preliminary data.</text>
</comment>
<evidence type="ECO:0000313" key="3">
    <source>
        <dbReference type="EMBL" id="KAF5337551.1"/>
    </source>
</evidence>
<dbReference type="Proteomes" id="UP000559256">
    <property type="component" value="Unassembled WGS sequence"/>
</dbReference>
<feature type="transmembrane region" description="Helical" evidence="2">
    <location>
        <begin position="362"/>
        <end position="383"/>
    </location>
</feature>
<feature type="transmembrane region" description="Helical" evidence="2">
    <location>
        <begin position="403"/>
        <end position="426"/>
    </location>
</feature>
<feature type="transmembrane region" description="Helical" evidence="2">
    <location>
        <begin position="146"/>
        <end position="163"/>
    </location>
</feature>
<protein>
    <submittedName>
        <fullName evidence="3">Uncharacterized protein</fullName>
    </submittedName>
</protein>
<evidence type="ECO:0000313" key="4">
    <source>
        <dbReference type="Proteomes" id="UP000559256"/>
    </source>
</evidence>
<feature type="transmembrane region" description="Helical" evidence="2">
    <location>
        <begin position="249"/>
        <end position="271"/>
    </location>
</feature>
<reference evidence="3 4" key="1">
    <citation type="journal article" date="2020" name="ISME J.">
        <title>Uncovering the hidden diversity of litter-decomposition mechanisms in mushroom-forming fungi.</title>
        <authorList>
            <person name="Floudas D."/>
            <person name="Bentzer J."/>
            <person name="Ahren D."/>
            <person name="Johansson T."/>
            <person name="Persson P."/>
            <person name="Tunlid A."/>
        </authorList>
    </citation>
    <scope>NUCLEOTIDE SEQUENCE [LARGE SCALE GENOMIC DNA]</scope>
    <source>
        <strain evidence="3 4">CBS 291.85</strain>
    </source>
</reference>
<keyword evidence="2" id="KW-0472">Membrane</keyword>
<proteinExistence type="predicted"/>
<evidence type="ECO:0000256" key="2">
    <source>
        <dbReference type="SAM" id="Phobius"/>
    </source>
</evidence>
<feature type="transmembrane region" description="Helical" evidence="2">
    <location>
        <begin position="324"/>
        <end position="342"/>
    </location>
</feature>
<feature type="transmembrane region" description="Helical" evidence="2">
    <location>
        <begin position="175"/>
        <end position="194"/>
    </location>
</feature>